<organism evidence="1 2">
    <name type="scientific">Sphingomonas daechungensis</name>
    <dbReference type="NCBI Taxonomy" id="1176646"/>
    <lineage>
        <taxon>Bacteria</taxon>
        <taxon>Pseudomonadati</taxon>
        <taxon>Pseudomonadota</taxon>
        <taxon>Alphaproteobacteria</taxon>
        <taxon>Sphingomonadales</taxon>
        <taxon>Sphingomonadaceae</taxon>
        <taxon>Sphingomonas</taxon>
    </lineage>
</organism>
<geneLocation type="plasmid" evidence="1 2">
    <name>p_unnamed1</name>
</geneLocation>
<protein>
    <recommendedName>
        <fullName evidence="3">DUF1902 domain-containing protein</fullName>
    </recommendedName>
</protein>
<evidence type="ECO:0008006" key="3">
    <source>
        <dbReference type="Google" id="ProtNLM"/>
    </source>
</evidence>
<proteinExistence type="predicted"/>
<dbReference type="EMBL" id="CP060781">
    <property type="protein sequence ID" value="QNP44591.1"/>
    <property type="molecule type" value="Genomic_DNA"/>
</dbReference>
<keyword evidence="2" id="KW-1185">Reference proteome</keyword>
<evidence type="ECO:0000313" key="2">
    <source>
        <dbReference type="Proteomes" id="UP000516134"/>
    </source>
</evidence>
<dbReference type="RefSeq" id="WP_187716009.1">
    <property type="nucleotide sequence ID" value="NZ_BAABJC010000001.1"/>
</dbReference>
<name>A0ABX6T3Y3_9SPHN</name>
<reference evidence="1 2" key="1">
    <citation type="submission" date="2020-08" db="EMBL/GenBank/DDBJ databases">
        <title>Genome sequence of Sphingomonas daechungensis KACC 18115T.</title>
        <authorList>
            <person name="Hyun D.-W."/>
            <person name="Bae J.-W."/>
        </authorList>
    </citation>
    <scope>NUCLEOTIDE SEQUENCE [LARGE SCALE GENOMIC DNA]</scope>
    <source>
        <strain evidence="1 2">KACC 18115</strain>
        <plasmid evidence="1 2">p_unnamed1</plasmid>
    </source>
</reference>
<dbReference type="Proteomes" id="UP000516134">
    <property type="component" value="Plasmid p_unnamed1"/>
</dbReference>
<sequence>MSSTSSSDETSIVDYWHEWEIKGAERQVVLCVETDLELDPGRDGFDRVQLDALLHQASELMKASPSPIDFIRIVQAEN</sequence>
<evidence type="ECO:0000313" key="1">
    <source>
        <dbReference type="EMBL" id="QNP44591.1"/>
    </source>
</evidence>
<gene>
    <name evidence="1" type="ORF">H9L15_16040</name>
</gene>
<accession>A0ABX6T3Y3</accession>
<keyword evidence="1" id="KW-0614">Plasmid</keyword>